<dbReference type="Proteomes" id="UP000004913">
    <property type="component" value="Unassembled WGS sequence"/>
</dbReference>
<keyword evidence="2" id="KW-1185">Reference proteome</keyword>
<sequence length="542" mass="60958">MELHKTIAKFIMIGAILFGIAACTSNFEDYNKNPYEPDVDDMMADGYLVRALVLNMQDVMMPENENFSQYVDCLMPGGFSGYIADSNLGTGWSGRFATYNPSENWSRVPFGDFYEKFYPDYFQLVNQSEDELFLSLAELYRIAVMLRVTDTYGPIPYSKVGVDNAIKSPYDSQKDIYTKMFEDLDNTITVLTRLSTQQFNAGADRIFGGNIASWAKFANSLKLRMAMRIVYADAALAKTKAEEAVNSELGVMTVSTDGAFRKVADHNPWERFMPNWSDARISADLVCYMNGFNDPRRTVYYNKSTFGTTSNGGYTDAEDYVGLRRGIRQGEFNSWSHGYSCMNVTTEDDILVFPASEATFLRAEGALRGWNMGGTAQALYEEGIRMSFAERNATGVDAYIANATGKVTAYRDPLARKSGQIYDYSGSIVSNVTVAWDESFDFETKLEKIITQKWIAIFPNCMEAWSEYRRTGYPKLMPMAVNLSGGIVNDAEGIARLAYPTNEYRENRENVEAAVSLLTKESNNKKGDSMATRVWWDCKPGK</sequence>
<proteinExistence type="predicted"/>
<dbReference type="Gene3D" id="1.25.40.390">
    <property type="match status" value="1"/>
</dbReference>
<evidence type="ECO:0008006" key="3">
    <source>
        <dbReference type="Google" id="ProtNLM"/>
    </source>
</evidence>
<dbReference type="SUPFAM" id="SSF48452">
    <property type="entry name" value="TPR-like"/>
    <property type="match status" value="1"/>
</dbReference>
<dbReference type="RefSeq" id="WP_006797610.1">
    <property type="nucleotide sequence ID" value="NZ_GL891979.1"/>
</dbReference>
<dbReference type="InterPro" id="IPR011990">
    <property type="entry name" value="TPR-like_helical_dom_sf"/>
</dbReference>
<dbReference type="InterPro" id="IPR024302">
    <property type="entry name" value="SusD-like"/>
</dbReference>
<dbReference type="STRING" id="742766.HMPREF9455_00108"/>
<dbReference type="eggNOG" id="COG4198">
    <property type="taxonomic scope" value="Bacteria"/>
</dbReference>
<dbReference type="EMBL" id="ADLV01000002">
    <property type="protein sequence ID" value="EGK01986.1"/>
    <property type="molecule type" value="Genomic_DNA"/>
</dbReference>
<dbReference type="Pfam" id="PF12741">
    <property type="entry name" value="SusD-like"/>
    <property type="match status" value="1"/>
</dbReference>
<dbReference type="HOGENOM" id="CLU_025928_2_0_10"/>
<reference evidence="1 2" key="1">
    <citation type="submission" date="2011-04" db="EMBL/GenBank/DDBJ databases">
        <title>The Genome Sequence of Dysgonomonas gadei ATCC BAA-286.</title>
        <authorList>
            <consortium name="The Broad Institute Genome Sequencing Platform"/>
            <person name="Earl A."/>
            <person name="Ward D."/>
            <person name="Feldgarden M."/>
            <person name="Gevers D."/>
            <person name="Pudlo N."/>
            <person name="Martens E."/>
            <person name="Allen-Vercoe E."/>
            <person name="Young S.K."/>
            <person name="Zeng Q."/>
            <person name="Gargeya S."/>
            <person name="Fitzgerald M."/>
            <person name="Haas B."/>
            <person name="Abouelleil A."/>
            <person name="Alvarado L."/>
            <person name="Arachchi H.M."/>
            <person name="Berlin A."/>
            <person name="Brown A."/>
            <person name="Chapman S.B."/>
            <person name="Chen Z."/>
            <person name="Dunbar C."/>
            <person name="Freedman E."/>
            <person name="Gearin G."/>
            <person name="Gellesch M."/>
            <person name="Goldberg J."/>
            <person name="Griggs A."/>
            <person name="Gujja S."/>
            <person name="Heiman D."/>
            <person name="Howarth C."/>
            <person name="Larson L."/>
            <person name="Lui A."/>
            <person name="MacDonald P.J.P."/>
            <person name="Mehta T."/>
            <person name="Montmayeur A."/>
            <person name="Murphy C."/>
            <person name="Neiman D."/>
            <person name="Pearson M."/>
            <person name="Priest M."/>
            <person name="Roberts A."/>
            <person name="Saif S."/>
            <person name="Shea T."/>
            <person name="Shenoy N."/>
            <person name="Sisk P."/>
            <person name="Stolte C."/>
            <person name="Sykes S."/>
            <person name="Yandava C."/>
            <person name="Wortman J."/>
            <person name="Nusbaum C."/>
            <person name="Birren B."/>
        </authorList>
    </citation>
    <scope>NUCLEOTIDE SEQUENCE [LARGE SCALE GENOMIC DNA]</scope>
    <source>
        <strain evidence="1 2">ATCC BAA-286</strain>
    </source>
</reference>
<dbReference type="AlphaFoldDB" id="F5ISP1"/>
<name>F5ISP1_9BACT</name>
<dbReference type="PROSITE" id="PS51257">
    <property type="entry name" value="PROKAR_LIPOPROTEIN"/>
    <property type="match status" value="1"/>
</dbReference>
<protein>
    <recommendedName>
        <fullName evidence="3">SusD/RagB family nutrient-binding outer membrane lipoprotein</fullName>
    </recommendedName>
</protein>
<dbReference type="OrthoDB" id="1387301at2"/>
<organism evidence="1 2">
    <name type="scientific">Dysgonomonas gadei ATCC BAA-286</name>
    <dbReference type="NCBI Taxonomy" id="742766"/>
    <lineage>
        <taxon>Bacteria</taxon>
        <taxon>Pseudomonadati</taxon>
        <taxon>Bacteroidota</taxon>
        <taxon>Bacteroidia</taxon>
        <taxon>Bacteroidales</taxon>
        <taxon>Dysgonomonadaceae</taxon>
        <taxon>Dysgonomonas</taxon>
    </lineage>
</organism>
<comment type="caution">
    <text evidence="1">The sequence shown here is derived from an EMBL/GenBank/DDBJ whole genome shotgun (WGS) entry which is preliminary data.</text>
</comment>
<gene>
    <name evidence="1" type="ORF">HMPREF9455_00108</name>
</gene>
<evidence type="ECO:0000313" key="1">
    <source>
        <dbReference type="EMBL" id="EGK01986.1"/>
    </source>
</evidence>
<evidence type="ECO:0000313" key="2">
    <source>
        <dbReference type="Proteomes" id="UP000004913"/>
    </source>
</evidence>
<accession>F5ISP1</accession>